<protein>
    <submittedName>
        <fullName evidence="3">IS630 transposase-related protein</fullName>
    </submittedName>
</protein>
<dbReference type="EMBL" id="JAFIRR010000060">
    <property type="protein sequence ID" value="MCO6416530.1"/>
    <property type="molecule type" value="Genomic_DNA"/>
</dbReference>
<accession>A0ABT1D5F4</accession>
<dbReference type="InterPro" id="IPR009057">
    <property type="entry name" value="Homeodomain-like_sf"/>
</dbReference>
<name>A0ABT1D5F4_9PROT</name>
<comment type="caution">
    <text evidence="3">The sequence shown here is derived from an EMBL/GenBank/DDBJ whole genome shotgun (WGS) entry which is preliminary data.</text>
</comment>
<dbReference type="SUPFAM" id="SSF46689">
    <property type="entry name" value="Homeodomain-like"/>
    <property type="match status" value="1"/>
</dbReference>
<gene>
    <name evidence="3" type="ORF">JYK14_10175</name>
</gene>
<proteinExistence type="predicted"/>
<feature type="region of interest" description="Disordered" evidence="1">
    <location>
        <begin position="51"/>
        <end position="73"/>
    </location>
</feature>
<dbReference type="InterPro" id="IPR002622">
    <property type="entry name" value="Transposase_14"/>
</dbReference>
<reference evidence="3 4" key="1">
    <citation type="submission" date="2021-12" db="EMBL/GenBank/DDBJ databases">
        <title>Siccirubricoccus leaddurans sp. nov., a high concentration Zn2+ tolerance bacterium.</title>
        <authorList>
            <person name="Cao Y."/>
        </authorList>
    </citation>
    <scope>NUCLEOTIDE SEQUENCE [LARGE SCALE GENOMIC DNA]</scope>
    <source>
        <strain evidence="3 4">KC 17139</strain>
    </source>
</reference>
<evidence type="ECO:0000259" key="2">
    <source>
        <dbReference type="Pfam" id="PF01710"/>
    </source>
</evidence>
<organism evidence="3 4">
    <name type="scientific">Siccirubricoccus soli</name>
    <dbReference type="NCBI Taxonomy" id="2899147"/>
    <lineage>
        <taxon>Bacteria</taxon>
        <taxon>Pseudomonadati</taxon>
        <taxon>Pseudomonadota</taxon>
        <taxon>Alphaproteobacteria</taxon>
        <taxon>Acetobacterales</taxon>
        <taxon>Roseomonadaceae</taxon>
        <taxon>Siccirubricoccus</taxon>
    </lineage>
</organism>
<feature type="domain" description="Transposase Synechocystis PCC 6803" evidence="2">
    <location>
        <begin position="7"/>
        <end position="49"/>
    </location>
</feature>
<evidence type="ECO:0000256" key="1">
    <source>
        <dbReference type="SAM" id="MobiDB-lite"/>
    </source>
</evidence>
<keyword evidence="4" id="KW-1185">Reference proteome</keyword>
<dbReference type="Pfam" id="PF01710">
    <property type="entry name" value="HTH_Tnp_IS630"/>
    <property type="match status" value="1"/>
</dbReference>
<dbReference type="Proteomes" id="UP001523392">
    <property type="component" value="Unassembled WGS sequence"/>
</dbReference>
<evidence type="ECO:0000313" key="4">
    <source>
        <dbReference type="Proteomes" id="UP001523392"/>
    </source>
</evidence>
<sequence>MAWRSGLAYPQDLRERVLAAVDAGLAVRKVASLFKVSISYTYKALERRAATDDVAPQHGAGSRPPKPAGHEAA</sequence>
<dbReference type="RefSeq" id="WP_252953139.1">
    <property type="nucleotide sequence ID" value="NZ_JAFIRR010000060.1"/>
</dbReference>
<evidence type="ECO:0000313" key="3">
    <source>
        <dbReference type="EMBL" id="MCO6416530.1"/>
    </source>
</evidence>